<sequence length="229" mass="24163">MVNMFFFRVIAIAILFPALISCTTQKALNETGKEIDKGHYGVATWYVATLPVVMLYDVFTLGGTSDPQTGYNTVVSVANKQPVTQSAHSSSGTRPQSTIQTAAGGSVATVTTPQNVALRTASSQGPSSVSSSVKSYPPADNCLTRDSTSNSLADFWINHCGFAVTVMWFDANDCRTGCMDGVGANSRQSITKGRAGSAYTSVACPKPSTPKGPDGIHQWANEGHHQCTS</sequence>
<dbReference type="AlphaFoldDB" id="A0A8H9ZUB5"/>
<gene>
    <name evidence="2" type="ORF">H8L09_09820</name>
</gene>
<dbReference type="RefSeq" id="WP_124982874.1">
    <property type="nucleotide sequence ID" value="NZ_BIHY01000019.1"/>
</dbReference>
<comment type="caution">
    <text evidence="2">The sequence shown here is derived from an EMBL/GenBank/DDBJ whole genome shotgun (WGS) entry which is preliminary data.</text>
</comment>
<evidence type="ECO:0000313" key="2">
    <source>
        <dbReference type="EMBL" id="MBC5045661.1"/>
    </source>
</evidence>
<name>A0A8H9ZUB5_9ENTR</name>
<protein>
    <submittedName>
        <fullName evidence="2">Uncharacterized protein</fullName>
    </submittedName>
</protein>
<accession>A0A8H9ZUB5</accession>
<organism evidence="2 3">
    <name type="scientific">Klebsiella quasipneumoniae</name>
    <dbReference type="NCBI Taxonomy" id="1463165"/>
    <lineage>
        <taxon>Bacteria</taxon>
        <taxon>Pseudomonadati</taxon>
        <taxon>Pseudomonadota</taxon>
        <taxon>Gammaproteobacteria</taxon>
        <taxon>Enterobacterales</taxon>
        <taxon>Enterobacteriaceae</taxon>
        <taxon>Klebsiella/Raoultella group</taxon>
        <taxon>Klebsiella</taxon>
        <taxon>Klebsiella pneumoniae complex</taxon>
    </lineage>
</organism>
<reference evidence="2" key="1">
    <citation type="submission" date="2020-08" db="EMBL/GenBank/DDBJ databases">
        <title>Genomic evolution and epidemiology of Klebsiella pneumoniae from a major hospital in Beijing, China, over a fifteen-year period: dissemination of known and novel high-risk clones.</title>
        <authorList>
            <person name="Palmieri M."/>
        </authorList>
    </citation>
    <scope>NUCLEOTIDE SEQUENCE</scope>
    <source>
        <strain evidence="2">K7050</strain>
    </source>
</reference>
<evidence type="ECO:0000313" key="3">
    <source>
        <dbReference type="Proteomes" id="UP000646540"/>
    </source>
</evidence>
<feature type="region of interest" description="Disordered" evidence="1">
    <location>
        <begin position="83"/>
        <end position="105"/>
    </location>
</feature>
<feature type="compositionally biased region" description="Polar residues" evidence="1">
    <location>
        <begin position="83"/>
        <end position="100"/>
    </location>
</feature>
<dbReference type="EMBL" id="JACNQW010000005">
    <property type="protein sequence ID" value="MBC5045661.1"/>
    <property type="molecule type" value="Genomic_DNA"/>
</dbReference>
<proteinExistence type="predicted"/>
<evidence type="ECO:0000256" key="1">
    <source>
        <dbReference type="SAM" id="MobiDB-lite"/>
    </source>
</evidence>
<dbReference type="Proteomes" id="UP000646540">
    <property type="component" value="Unassembled WGS sequence"/>
</dbReference>